<evidence type="ECO:0000256" key="2">
    <source>
        <dbReference type="ARBA" id="ARBA00023125"/>
    </source>
</evidence>
<dbReference type="Pfam" id="PF12833">
    <property type="entry name" value="HTH_18"/>
    <property type="match status" value="1"/>
</dbReference>
<dbReference type="PANTHER" id="PTHR46796:SF12">
    <property type="entry name" value="HTH-TYPE DNA-BINDING TRANSCRIPTIONAL ACTIVATOR EUTR"/>
    <property type="match status" value="1"/>
</dbReference>
<dbReference type="AlphaFoldDB" id="A0A1G7KIN6"/>
<name>A0A1G7KIN6_9BACT</name>
<keyword evidence="2" id="KW-0238">DNA-binding</keyword>
<dbReference type="EMBL" id="LT629690">
    <property type="protein sequence ID" value="SDF37138.1"/>
    <property type="molecule type" value="Genomic_DNA"/>
</dbReference>
<dbReference type="InterPro" id="IPR050204">
    <property type="entry name" value="AraC_XylS_family_regulators"/>
</dbReference>
<dbReference type="RefSeq" id="WP_083345175.1">
    <property type="nucleotide sequence ID" value="NZ_LT629690.1"/>
</dbReference>
<reference evidence="5 6" key="1">
    <citation type="submission" date="2016-10" db="EMBL/GenBank/DDBJ databases">
        <authorList>
            <person name="de Groot N.N."/>
        </authorList>
    </citation>
    <scope>NUCLEOTIDE SEQUENCE [LARGE SCALE GENOMIC DNA]</scope>
    <source>
        <strain evidence="5 6">GAS232</strain>
    </source>
</reference>
<dbReference type="InterPro" id="IPR018060">
    <property type="entry name" value="HTH_AraC"/>
</dbReference>
<keyword evidence="3" id="KW-0804">Transcription</keyword>
<keyword evidence="1" id="KW-0805">Transcription regulation</keyword>
<dbReference type="Gene3D" id="1.10.10.60">
    <property type="entry name" value="Homeodomain-like"/>
    <property type="match status" value="1"/>
</dbReference>
<feature type="domain" description="HTH araC/xylS-type" evidence="4">
    <location>
        <begin position="226"/>
        <end position="327"/>
    </location>
</feature>
<evidence type="ECO:0000313" key="5">
    <source>
        <dbReference type="EMBL" id="SDF37138.1"/>
    </source>
</evidence>
<accession>A0A1G7KIN6</accession>
<evidence type="ECO:0000259" key="4">
    <source>
        <dbReference type="PROSITE" id="PS01124"/>
    </source>
</evidence>
<sequence>MPASTGKAALSYSPERAEVYACASDDANAQARSLQGWSQLYDQISPGSFHGAIEGICTDSLHVFREATNARLRQSCVVKSDAWWFGIPVREDVSFRLDARMIPCGEIAIRRGNQVFELMTPESFEIFGIVVERKKLEEHLRLFQDVTPPGDHDDLLQAAPHLRTRLRMLLHELLSQTLLYPEVAQSVNAREAMEQSLMDAVADACRERSASTEVSRAERQQAILVRDVREYLLSLDDRVASVPELCRNFNISRRTLQYAFEQVLGMGPNAYLKLLRLNGVRRDLSKRSALMKSVQQVAADWGFWHLSQFSKDYKQHFLELPSLTLKRTQDARSR</sequence>
<dbReference type="PROSITE" id="PS01124">
    <property type="entry name" value="HTH_ARAC_FAMILY_2"/>
    <property type="match status" value="1"/>
</dbReference>
<proteinExistence type="predicted"/>
<evidence type="ECO:0000256" key="1">
    <source>
        <dbReference type="ARBA" id="ARBA00023015"/>
    </source>
</evidence>
<gene>
    <name evidence="5" type="ORF">SAMN05444167_2202</name>
</gene>
<evidence type="ECO:0000313" key="6">
    <source>
        <dbReference type="Proteomes" id="UP000182427"/>
    </source>
</evidence>
<protein>
    <submittedName>
        <fullName evidence="5">Transcriptional regulator, AraC family</fullName>
    </submittedName>
</protein>
<organism evidence="5 6">
    <name type="scientific">Terriglobus roseus</name>
    <dbReference type="NCBI Taxonomy" id="392734"/>
    <lineage>
        <taxon>Bacteria</taxon>
        <taxon>Pseudomonadati</taxon>
        <taxon>Acidobacteriota</taxon>
        <taxon>Terriglobia</taxon>
        <taxon>Terriglobales</taxon>
        <taxon>Acidobacteriaceae</taxon>
        <taxon>Terriglobus</taxon>
    </lineage>
</organism>
<dbReference type="GO" id="GO:0003700">
    <property type="term" value="F:DNA-binding transcription factor activity"/>
    <property type="evidence" value="ECO:0007669"/>
    <property type="project" value="InterPro"/>
</dbReference>
<dbReference type="SMART" id="SM00342">
    <property type="entry name" value="HTH_ARAC"/>
    <property type="match status" value="1"/>
</dbReference>
<keyword evidence="6" id="KW-1185">Reference proteome</keyword>
<evidence type="ECO:0000256" key="3">
    <source>
        <dbReference type="ARBA" id="ARBA00023163"/>
    </source>
</evidence>
<dbReference type="PANTHER" id="PTHR46796">
    <property type="entry name" value="HTH-TYPE TRANSCRIPTIONAL ACTIVATOR RHAS-RELATED"/>
    <property type="match status" value="1"/>
</dbReference>
<dbReference type="Proteomes" id="UP000182427">
    <property type="component" value="Chromosome I"/>
</dbReference>
<dbReference type="OrthoDB" id="9791615at2"/>
<dbReference type="GO" id="GO:0043565">
    <property type="term" value="F:sequence-specific DNA binding"/>
    <property type="evidence" value="ECO:0007669"/>
    <property type="project" value="InterPro"/>
</dbReference>